<dbReference type="EMBL" id="LUTU01000006">
    <property type="protein sequence ID" value="OAJ67850.1"/>
    <property type="molecule type" value="Genomic_DNA"/>
</dbReference>
<dbReference type="Proteomes" id="UP000077786">
    <property type="component" value="Unassembled WGS sequence"/>
</dbReference>
<evidence type="ECO:0000313" key="3">
    <source>
        <dbReference type="EMBL" id="OAJ67850.1"/>
    </source>
</evidence>
<reference evidence="3 4" key="2">
    <citation type="submission" date="2016-03" db="EMBL/GenBank/DDBJ databases">
        <title>Draft genome sequence of Gluconobacter cerinus strain CECT 9110.</title>
        <authorList>
            <person name="Sainz F."/>
            <person name="Mas A."/>
            <person name="Torija M.J."/>
        </authorList>
    </citation>
    <scope>NUCLEOTIDE SEQUENCE [LARGE SCALE GENOMIC DNA]</scope>
    <source>
        <strain evidence="3 4">CECT 9110</strain>
    </source>
</reference>
<dbReference type="Pfam" id="PF11233">
    <property type="entry name" value="DUF3035"/>
    <property type="match status" value="1"/>
</dbReference>
<dbReference type="AlphaFoldDB" id="A0A1B6VKW2"/>
<dbReference type="GeneID" id="89649834"/>
<feature type="region of interest" description="Disordered" evidence="1">
    <location>
        <begin position="60"/>
        <end position="83"/>
    </location>
</feature>
<reference evidence="2" key="1">
    <citation type="journal article" date="2014" name="Int. J. Syst. Evol. Microbiol.">
        <title>Complete genome sequence of Corynebacterium casei LMG S-19264T (=DSM 44701T), isolated from a smear-ripened cheese.</title>
        <authorList>
            <consortium name="US DOE Joint Genome Institute (JGI-PGF)"/>
            <person name="Walter F."/>
            <person name="Albersmeier A."/>
            <person name="Kalinowski J."/>
            <person name="Ruckert C."/>
        </authorList>
    </citation>
    <scope>NUCLEOTIDE SEQUENCE</scope>
    <source>
        <strain evidence="2">NBRC 3267</strain>
    </source>
</reference>
<accession>A0A1B6VKW2</accession>
<evidence type="ECO:0000313" key="2">
    <source>
        <dbReference type="EMBL" id="GLQ63836.1"/>
    </source>
</evidence>
<gene>
    <name evidence="3" type="ORF">A0123_01489</name>
    <name evidence="2" type="ORF">GCM10007867_26820</name>
</gene>
<keyword evidence="5" id="KW-1185">Reference proteome</keyword>
<organism evidence="3 4">
    <name type="scientific">Gluconobacter cerinus</name>
    <dbReference type="NCBI Taxonomy" id="38307"/>
    <lineage>
        <taxon>Bacteria</taxon>
        <taxon>Pseudomonadati</taxon>
        <taxon>Pseudomonadota</taxon>
        <taxon>Alphaproteobacteria</taxon>
        <taxon>Acetobacterales</taxon>
        <taxon>Acetobacteraceae</taxon>
        <taxon>Gluconobacter</taxon>
    </lineage>
</organism>
<reference evidence="2" key="4">
    <citation type="submission" date="2023-01" db="EMBL/GenBank/DDBJ databases">
        <title>Draft genome sequence of Gluconobacter cerinus strain NBRC 3267.</title>
        <authorList>
            <person name="Sun Q."/>
            <person name="Mori K."/>
        </authorList>
    </citation>
    <scope>NUCLEOTIDE SEQUENCE</scope>
    <source>
        <strain evidence="2">NBRC 3267</strain>
    </source>
</reference>
<sequence>MIASQGPSMRRNRLPVARLSVQMGAIASFGLMLSGCSGSDLERAFGMERYMPDEYTVTTRAPLSMPPTEKMQLPGAADAHRPDESPRMQALETLSPDAALHPFNGENSSGQSALVGQVDKASGAPNNAELGAADAGFVDNLMFWKGGQAGSVVDGDAENRRIRENSALGRNPATGATPTVKKKSGHFLGVL</sequence>
<dbReference type="InterPro" id="IPR021395">
    <property type="entry name" value="DUF3035"/>
</dbReference>
<name>A0A1B6VKW2_9PROT</name>
<dbReference type="OrthoDB" id="8478256at2"/>
<reference evidence="5" key="3">
    <citation type="journal article" date="2019" name="Int. J. Syst. Evol. Microbiol.">
        <title>The Global Catalogue of Microorganisms (GCM) 10K type strain sequencing project: providing services to taxonomists for standard genome sequencing and annotation.</title>
        <authorList>
            <consortium name="The Broad Institute Genomics Platform"/>
            <consortium name="The Broad Institute Genome Sequencing Center for Infectious Disease"/>
            <person name="Wu L."/>
            <person name="Ma J."/>
        </authorList>
    </citation>
    <scope>NUCLEOTIDE SEQUENCE [LARGE SCALE GENOMIC DNA]</scope>
    <source>
        <strain evidence="5">NBRC 3267</strain>
    </source>
</reference>
<dbReference type="EMBL" id="BSNU01000005">
    <property type="protein sequence ID" value="GLQ63836.1"/>
    <property type="molecule type" value="Genomic_DNA"/>
</dbReference>
<evidence type="ECO:0000256" key="1">
    <source>
        <dbReference type="SAM" id="MobiDB-lite"/>
    </source>
</evidence>
<evidence type="ECO:0000313" key="5">
    <source>
        <dbReference type="Proteomes" id="UP001156614"/>
    </source>
</evidence>
<evidence type="ECO:0000313" key="4">
    <source>
        <dbReference type="Proteomes" id="UP000077786"/>
    </source>
</evidence>
<proteinExistence type="predicted"/>
<dbReference type="PATRIC" id="fig|38307.3.peg.1527"/>
<dbReference type="Proteomes" id="UP001156614">
    <property type="component" value="Unassembled WGS sequence"/>
</dbReference>
<protein>
    <recommendedName>
        <fullName evidence="6">DUF3035 domain-containing protein</fullName>
    </recommendedName>
</protein>
<comment type="caution">
    <text evidence="3">The sequence shown here is derived from an EMBL/GenBank/DDBJ whole genome shotgun (WGS) entry which is preliminary data.</text>
</comment>
<evidence type="ECO:0008006" key="6">
    <source>
        <dbReference type="Google" id="ProtNLM"/>
    </source>
</evidence>
<dbReference type="RefSeq" id="WP_064274244.1">
    <property type="nucleotide sequence ID" value="NZ_BEWM01000006.1"/>
</dbReference>
<feature type="region of interest" description="Disordered" evidence="1">
    <location>
        <begin position="166"/>
        <end position="191"/>
    </location>
</feature>